<name>A0ABT7SEC1_9CELL</name>
<keyword evidence="1" id="KW-1133">Transmembrane helix</keyword>
<feature type="transmembrane region" description="Helical" evidence="1">
    <location>
        <begin position="50"/>
        <end position="67"/>
    </location>
</feature>
<keyword evidence="3" id="KW-1185">Reference proteome</keyword>
<comment type="caution">
    <text evidence="2">The sequence shown here is derived from an EMBL/GenBank/DDBJ whole genome shotgun (WGS) entry which is preliminary data.</text>
</comment>
<evidence type="ECO:0000313" key="3">
    <source>
        <dbReference type="Proteomes" id="UP001529338"/>
    </source>
</evidence>
<proteinExistence type="predicted"/>
<sequence length="168" mass="17065">MNRAADARRAVRGDLLLHPVALVSLAVLLVNDHLLKQAAPGWVTGKLSDVAGLAFFPFLLLAVREVVTARPPTRRAAAVVAAVTGAAFAAIKLSTPARSLYAGVMGVLRFPADALVGGAQSPLAVAVQPDATDVVAVVACFVAVLAIAARRPGLPGGLELAPIPGPSE</sequence>
<protein>
    <submittedName>
        <fullName evidence="2">Uncharacterized protein</fullName>
    </submittedName>
</protein>
<feature type="transmembrane region" description="Helical" evidence="1">
    <location>
        <begin position="12"/>
        <end position="30"/>
    </location>
</feature>
<accession>A0ABT7SEC1</accession>
<organism evidence="2 3">
    <name type="scientific">Cellulomonas alba</name>
    <dbReference type="NCBI Taxonomy" id="3053467"/>
    <lineage>
        <taxon>Bacteria</taxon>
        <taxon>Bacillati</taxon>
        <taxon>Actinomycetota</taxon>
        <taxon>Actinomycetes</taxon>
        <taxon>Micrococcales</taxon>
        <taxon>Cellulomonadaceae</taxon>
        <taxon>Cellulomonas</taxon>
    </lineage>
</organism>
<dbReference type="EMBL" id="JAUCGQ010000001">
    <property type="protein sequence ID" value="MDM7854529.1"/>
    <property type="molecule type" value="Genomic_DNA"/>
</dbReference>
<evidence type="ECO:0000313" key="2">
    <source>
        <dbReference type="EMBL" id="MDM7854529.1"/>
    </source>
</evidence>
<dbReference type="Proteomes" id="UP001529338">
    <property type="component" value="Unassembled WGS sequence"/>
</dbReference>
<evidence type="ECO:0000256" key="1">
    <source>
        <dbReference type="SAM" id="Phobius"/>
    </source>
</evidence>
<dbReference type="RefSeq" id="WP_289454302.1">
    <property type="nucleotide sequence ID" value="NZ_JAUCGQ010000001.1"/>
</dbReference>
<reference evidence="2 3" key="1">
    <citation type="submission" date="2023-06" db="EMBL/GenBank/DDBJ databases">
        <title>Cellulomonas sp. MW4 Whole genome sequence.</title>
        <authorList>
            <person name="Park S."/>
        </authorList>
    </citation>
    <scope>NUCLEOTIDE SEQUENCE [LARGE SCALE GENOMIC DNA]</scope>
    <source>
        <strain evidence="2 3">MW4</strain>
    </source>
</reference>
<keyword evidence="1" id="KW-0812">Transmembrane</keyword>
<keyword evidence="1" id="KW-0472">Membrane</keyword>
<gene>
    <name evidence="2" type="ORF">QRT04_06255</name>
</gene>